<reference evidence="3 4" key="1">
    <citation type="submission" date="2017-05" db="EMBL/GenBank/DDBJ databases">
        <title>Draft genome sequence of Elsinoe australis.</title>
        <authorList>
            <person name="Cheng Q."/>
        </authorList>
    </citation>
    <scope>NUCLEOTIDE SEQUENCE [LARGE SCALE GENOMIC DNA]</scope>
    <source>
        <strain evidence="3 4">NL1</strain>
    </source>
</reference>
<evidence type="ECO:0000259" key="2">
    <source>
        <dbReference type="PROSITE" id="PS50181"/>
    </source>
</evidence>
<dbReference type="InterPro" id="IPR036047">
    <property type="entry name" value="F-box-like_dom_sf"/>
</dbReference>
<accession>A0A2P8A0Z0</accession>
<dbReference type="AlphaFoldDB" id="A0A2P8A0Z0"/>
<comment type="caution">
    <text evidence="3">The sequence shown here is derived from an EMBL/GenBank/DDBJ whole genome shotgun (WGS) entry which is preliminary data.</text>
</comment>
<evidence type="ECO:0000256" key="1">
    <source>
        <dbReference type="SAM" id="MobiDB-lite"/>
    </source>
</evidence>
<gene>
    <name evidence="3" type="ORF">B9Z65_7937</name>
</gene>
<protein>
    <recommendedName>
        <fullName evidence="2">F-box domain-containing protein</fullName>
    </recommendedName>
</protein>
<dbReference type="EMBL" id="NHZQ01000087">
    <property type="protein sequence ID" value="PSK54131.1"/>
    <property type="molecule type" value="Genomic_DNA"/>
</dbReference>
<keyword evidence="4" id="KW-1185">Reference proteome</keyword>
<dbReference type="Proteomes" id="UP000243723">
    <property type="component" value="Unassembled WGS sequence"/>
</dbReference>
<dbReference type="InterPro" id="IPR001810">
    <property type="entry name" value="F-box_dom"/>
</dbReference>
<sequence length="306" mass="34347">MPKPETDHLSTLPFELLSLILSHLPTPSLLSLTFVSRHLHHASLHRLHSRLLHATDLDSHTLILECYHPSAKLVASHLFCTSLGTPGLESTLDYEVGQEVGRLKQLCGLYTRFLPQRKEPEERTVRRHPAGDVPGSRTHPASRAAEAETKGNGMLVAETVSLDAGELFSQLCCVTNLVKMAPGRRRLITNIMEVSDGMIRVWRDWLGRRNGVADKKREVVGDEGILWVNNSGDSVGIKFRVKERNFRRDQPVLFASEDEVAVSYYIEFEELLIKTTYLLDKIERSKEQQSQEAGGRAIVFGSFTPA</sequence>
<feature type="region of interest" description="Disordered" evidence="1">
    <location>
        <begin position="118"/>
        <end position="149"/>
    </location>
</feature>
<proteinExistence type="predicted"/>
<name>A0A2P8A0Z0_9PEZI</name>
<organism evidence="3 4">
    <name type="scientific">Elsinoe australis</name>
    <dbReference type="NCBI Taxonomy" id="40998"/>
    <lineage>
        <taxon>Eukaryota</taxon>
        <taxon>Fungi</taxon>
        <taxon>Dikarya</taxon>
        <taxon>Ascomycota</taxon>
        <taxon>Pezizomycotina</taxon>
        <taxon>Dothideomycetes</taxon>
        <taxon>Dothideomycetidae</taxon>
        <taxon>Myriangiales</taxon>
        <taxon>Elsinoaceae</taxon>
        <taxon>Elsinoe</taxon>
    </lineage>
</organism>
<dbReference type="SUPFAM" id="SSF81383">
    <property type="entry name" value="F-box domain"/>
    <property type="match status" value="1"/>
</dbReference>
<dbReference type="OrthoDB" id="9981546at2759"/>
<evidence type="ECO:0000313" key="4">
    <source>
        <dbReference type="Proteomes" id="UP000243723"/>
    </source>
</evidence>
<dbReference type="PROSITE" id="PS50181">
    <property type="entry name" value="FBOX"/>
    <property type="match status" value="1"/>
</dbReference>
<feature type="domain" description="F-box" evidence="2">
    <location>
        <begin position="6"/>
        <end position="40"/>
    </location>
</feature>
<dbReference type="STRING" id="40998.A0A2P8A0Z0"/>
<dbReference type="Gene3D" id="1.20.1280.50">
    <property type="match status" value="1"/>
</dbReference>
<dbReference type="Pfam" id="PF00646">
    <property type="entry name" value="F-box"/>
    <property type="match status" value="1"/>
</dbReference>
<dbReference type="SMART" id="SM00256">
    <property type="entry name" value="FBOX"/>
    <property type="match status" value="1"/>
</dbReference>
<evidence type="ECO:0000313" key="3">
    <source>
        <dbReference type="EMBL" id="PSK54131.1"/>
    </source>
</evidence>